<protein>
    <submittedName>
        <fullName evidence="3">Geraniol 8-hydroxylase</fullName>
    </submittedName>
</protein>
<keyword evidence="2" id="KW-0175">Coiled coil</keyword>
<dbReference type="GO" id="GO:0004497">
    <property type="term" value="F:monooxygenase activity"/>
    <property type="evidence" value="ECO:0007669"/>
    <property type="project" value="InterPro"/>
</dbReference>
<dbReference type="Pfam" id="PF00067">
    <property type="entry name" value="p450"/>
    <property type="match status" value="2"/>
</dbReference>
<accession>A0A8T0JTE4</accession>
<feature type="coiled-coil region" evidence="2">
    <location>
        <begin position="156"/>
        <end position="183"/>
    </location>
</feature>
<comment type="caution">
    <text evidence="3">The sequence shown here is derived from an EMBL/GenBank/DDBJ whole genome shotgun (WGS) entry which is preliminary data.</text>
</comment>
<dbReference type="PANTHER" id="PTHR47950">
    <property type="entry name" value="CYTOCHROME P450, FAMILY 76, SUBFAMILY C, POLYPEPTIDE 5-RELATED"/>
    <property type="match status" value="1"/>
</dbReference>
<evidence type="ECO:0000313" key="3">
    <source>
        <dbReference type="EMBL" id="KAG2380466.1"/>
    </source>
</evidence>
<dbReference type="InterPro" id="IPR001128">
    <property type="entry name" value="Cyt_P450"/>
</dbReference>
<dbReference type="InterPro" id="IPR036396">
    <property type="entry name" value="Cyt_P450_sf"/>
</dbReference>
<dbReference type="PANTHER" id="PTHR47950:SF30">
    <property type="entry name" value="CYTOCHROME P450 FAMILY PROTEIN"/>
    <property type="match status" value="1"/>
</dbReference>
<dbReference type="EMBL" id="JABFOF010000009">
    <property type="protein sequence ID" value="KAG2380466.1"/>
    <property type="molecule type" value="Genomic_DNA"/>
</dbReference>
<dbReference type="SUPFAM" id="SSF48264">
    <property type="entry name" value="Cytochrome P450"/>
    <property type="match status" value="1"/>
</dbReference>
<reference evidence="3 4" key="1">
    <citation type="submission" date="2020-05" db="EMBL/GenBank/DDBJ databases">
        <title>Vigna angularis (adzuki bean) Var. LongXiaoDou No. 4 denovo assembly.</title>
        <authorList>
            <person name="Xiang H."/>
        </authorList>
    </citation>
    <scope>NUCLEOTIDE SEQUENCE [LARGE SCALE GENOMIC DNA]</scope>
    <source>
        <tissue evidence="3">Leaf</tissue>
    </source>
</reference>
<evidence type="ECO:0000313" key="4">
    <source>
        <dbReference type="Proteomes" id="UP000743370"/>
    </source>
</evidence>
<name>A0A8T0JTE4_PHAAN</name>
<dbReference type="Gene3D" id="1.10.630.10">
    <property type="entry name" value="Cytochrome P450"/>
    <property type="match status" value="1"/>
</dbReference>
<dbReference type="GO" id="GO:0020037">
    <property type="term" value="F:heme binding"/>
    <property type="evidence" value="ECO:0007669"/>
    <property type="project" value="InterPro"/>
</dbReference>
<dbReference type="AlphaFoldDB" id="A0A8T0JTE4"/>
<evidence type="ECO:0000256" key="1">
    <source>
        <dbReference type="ARBA" id="ARBA00010617"/>
    </source>
</evidence>
<dbReference type="PRINTS" id="PR00385">
    <property type="entry name" value="P450"/>
</dbReference>
<comment type="similarity">
    <text evidence="1">Belongs to the cytochrome P450 family.</text>
</comment>
<proteinExistence type="inferred from homology"/>
<dbReference type="GO" id="GO:0016705">
    <property type="term" value="F:oxidoreductase activity, acting on paired donors, with incorporation or reduction of molecular oxygen"/>
    <property type="evidence" value="ECO:0007669"/>
    <property type="project" value="InterPro"/>
</dbReference>
<dbReference type="Proteomes" id="UP000743370">
    <property type="component" value="Unassembled WGS sequence"/>
</dbReference>
<dbReference type="GO" id="GO:0005506">
    <property type="term" value="F:iron ion binding"/>
    <property type="evidence" value="ECO:0007669"/>
    <property type="project" value="InterPro"/>
</dbReference>
<organism evidence="3 4">
    <name type="scientific">Phaseolus angularis</name>
    <name type="common">Azuki bean</name>
    <name type="synonym">Vigna angularis</name>
    <dbReference type="NCBI Taxonomy" id="3914"/>
    <lineage>
        <taxon>Eukaryota</taxon>
        <taxon>Viridiplantae</taxon>
        <taxon>Streptophyta</taxon>
        <taxon>Embryophyta</taxon>
        <taxon>Tracheophyta</taxon>
        <taxon>Spermatophyta</taxon>
        <taxon>Magnoliopsida</taxon>
        <taxon>eudicotyledons</taxon>
        <taxon>Gunneridae</taxon>
        <taxon>Pentapetalae</taxon>
        <taxon>rosids</taxon>
        <taxon>fabids</taxon>
        <taxon>Fabales</taxon>
        <taxon>Fabaceae</taxon>
        <taxon>Papilionoideae</taxon>
        <taxon>50 kb inversion clade</taxon>
        <taxon>NPAAA clade</taxon>
        <taxon>indigoferoid/millettioid clade</taxon>
        <taxon>Phaseoleae</taxon>
        <taxon>Vigna</taxon>
    </lineage>
</organism>
<sequence>MSLKLGSTTTIVISSPHVAKEVLQKHDQIFSNRTIPDTLRALDHHILSVVWMPPSALWRTLRRACATKVFSSQQLDSTQVCRQRKVQELMDYVKERSHYASDKSQEFKDIIWGIMEEAGRPNVVDFFPIFRMLDPQGAWRRMNGYFGKLIAFFDGLIEERLRLRALENEAKACKDVLDSVLELMLEDNSQVTRTHVLHLFLDLFVAGIDTTSGSIEWAMAELLRNPEKLEKVREELHQVLVKGEQLEESHISKLPYLQAVVKESFRLHPPVPMLVPHKPEVDVELCDFMDTAYKPLYQKRVYRSTRNVLNCSATRPYRYSASLNRSAFHGLRCSNIRPLGLISIRPFGLKGIRPLGFTSIQRIGLTGHMNRSCTHRIWSIRS</sequence>
<evidence type="ECO:0000256" key="2">
    <source>
        <dbReference type="SAM" id="Coils"/>
    </source>
</evidence>
<gene>
    <name evidence="3" type="ORF">HKW66_Vig0172450</name>
</gene>